<comment type="caution">
    <text evidence="2">The sequence shown here is derived from an EMBL/GenBank/DDBJ whole genome shotgun (WGS) entry which is preliminary data.</text>
</comment>
<dbReference type="EMBL" id="BQFW01000007">
    <property type="protein sequence ID" value="GJJ73142.1"/>
    <property type="molecule type" value="Genomic_DNA"/>
</dbReference>
<dbReference type="GO" id="GO:0000307">
    <property type="term" value="C:cyclin-dependent protein kinase holoenzyme complex"/>
    <property type="evidence" value="ECO:0007669"/>
    <property type="project" value="TreeGrafter"/>
</dbReference>
<dbReference type="GO" id="GO:0016538">
    <property type="term" value="F:cyclin-dependent protein serine/threonine kinase regulator activity"/>
    <property type="evidence" value="ECO:0007669"/>
    <property type="project" value="TreeGrafter"/>
</dbReference>
<evidence type="ECO:0000313" key="2">
    <source>
        <dbReference type="EMBL" id="GJJ73142.1"/>
    </source>
</evidence>
<feature type="region of interest" description="Disordered" evidence="1">
    <location>
        <begin position="559"/>
        <end position="595"/>
    </location>
</feature>
<feature type="compositionally biased region" description="Polar residues" evidence="1">
    <location>
        <begin position="1"/>
        <end position="21"/>
    </location>
</feature>
<dbReference type="PANTHER" id="PTHR15615:SF36">
    <property type="entry name" value="PHO85 CYCLIN-5"/>
    <property type="match status" value="1"/>
</dbReference>
<evidence type="ECO:0000256" key="1">
    <source>
        <dbReference type="SAM" id="MobiDB-lite"/>
    </source>
</evidence>
<dbReference type="GO" id="GO:0019901">
    <property type="term" value="F:protein kinase binding"/>
    <property type="evidence" value="ECO:0007669"/>
    <property type="project" value="InterPro"/>
</dbReference>
<accession>A0A9P3HB82</accession>
<reference evidence="2" key="2">
    <citation type="journal article" date="2022" name="Microbiol. Resour. Announc.">
        <title>Whole-Genome Sequence of Entomortierella parvispora E1425, a Mucoromycotan Fungus Associated with Burkholderiaceae-Related Endosymbiotic Bacteria.</title>
        <authorList>
            <person name="Herlambang A."/>
            <person name="Guo Y."/>
            <person name="Takashima Y."/>
            <person name="Narisawa K."/>
            <person name="Ohta H."/>
            <person name="Nishizawa T."/>
        </authorList>
    </citation>
    <scope>NUCLEOTIDE SEQUENCE</scope>
    <source>
        <strain evidence="2">E1425</strain>
    </source>
</reference>
<feature type="compositionally biased region" description="Low complexity" evidence="1">
    <location>
        <begin position="563"/>
        <end position="577"/>
    </location>
</feature>
<organism evidence="2 3">
    <name type="scientific">Entomortierella parvispora</name>
    <dbReference type="NCBI Taxonomy" id="205924"/>
    <lineage>
        <taxon>Eukaryota</taxon>
        <taxon>Fungi</taxon>
        <taxon>Fungi incertae sedis</taxon>
        <taxon>Mucoromycota</taxon>
        <taxon>Mortierellomycotina</taxon>
        <taxon>Mortierellomycetes</taxon>
        <taxon>Mortierellales</taxon>
        <taxon>Mortierellaceae</taxon>
        <taxon>Entomortierella</taxon>
    </lineage>
</organism>
<dbReference type="AlphaFoldDB" id="A0A9P3HB82"/>
<dbReference type="GO" id="GO:0005634">
    <property type="term" value="C:nucleus"/>
    <property type="evidence" value="ECO:0007669"/>
    <property type="project" value="TreeGrafter"/>
</dbReference>
<protein>
    <submittedName>
        <fullName evidence="2">PHO85 cyclin-5</fullName>
    </submittedName>
</protein>
<sequence length="607" mass="66736">MLCHSSIPNQAGYSSSPSSAMPGTAHYHHHNSSALYSTSLPPHQPLMASTMDSFSTPSSSTPYSLEAIRSWQQQTGTNNCSAATTPKQPLILDSLTASKVTMVETLVDTAALIIESIWPSPLSAQYSTKAPVIPLHIFVKETLRRSRTTLSTLQLALYYIYKVRNQVLAAQEKIRQGQIQHLQQHFVLQHGQPLSPNGSMEGYSDEEFRARDYFNTITVNAQNAKKNTLPLTPPGTNNTPASLSPLSLTTTATSSPILAKSEPVGCGRRMFLAALILASKFQQDRTYSNKAWSKISGLPVSEINLNEITFLGLIDYRLFVSQAVFQKWVGILTEKGRVRDRASLHRSNIRTDIQPARRSSIQYCNNTLPSRMTCVTASSLEQQSKPTFSAPHLPSFALFVGEPKAMQSSVVSDHGQTFQFDCTAPADAPVLPKLTQENLAAHPGTGSTTSDAPRVQQGMGAYMTHRWVQAQRREHLRSRMQAMGYASGQAFAQDVAPLSQQGSLSGCLPQPQNDPFGTIASNFQNNIVTYSNSNTYTLDILRRRTEQSQAQEKHQRDQFNFMPSPASSPSPVAAAAGSKRRQTEMEPELDARAASRRRLSVSFLVDC</sequence>
<feature type="compositionally biased region" description="Basic and acidic residues" evidence="1">
    <location>
        <begin position="581"/>
        <end position="593"/>
    </location>
</feature>
<reference evidence="2" key="1">
    <citation type="submission" date="2021-11" db="EMBL/GenBank/DDBJ databases">
        <authorList>
            <person name="Herlambang A."/>
            <person name="Guo Y."/>
            <person name="Takashima Y."/>
            <person name="Nishizawa T."/>
        </authorList>
    </citation>
    <scope>NUCLEOTIDE SEQUENCE</scope>
    <source>
        <strain evidence="2">E1425</strain>
    </source>
</reference>
<proteinExistence type="predicted"/>
<name>A0A9P3HB82_9FUNG</name>
<feature type="region of interest" description="Disordered" evidence="1">
    <location>
        <begin position="1"/>
        <end position="25"/>
    </location>
</feature>
<dbReference type="Pfam" id="PF08613">
    <property type="entry name" value="Cyclin"/>
    <property type="match status" value="1"/>
</dbReference>
<dbReference type="PANTHER" id="PTHR15615">
    <property type="match status" value="1"/>
</dbReference>
<dbReference type="OrthoDB" id="286814at2759"/>
<dbReference type="Proteomes" id="UP000827284">
    <property type="component" value="Unassembled WGS sequence"/>
</dbReference>
<keyword evidence="3" id="KW-1185">Reference proteome</keyword>
<evidence type="ECO:0000313" key="3">
    <source>
        <dbReference type="Proteomes" id="UP000827284"/>
    </source>
</evidence>
<dbReference type="InterPro" id="IPR013922">
    <property type="entry name" value="Cyclin_PHO80-like"/>
</dbReference>
<gene>
    <name evidence="2" type="ORF">EMPS_05500</name>
</gene>
<dbReference type="CDD" id="cd20557">
    <property type="entry name" value="CYCLIN_ScPCL1-like"/>
    <property type="match status" value="1"/>
</dbReference>
<dbReference type="Gene3D" id="1.10.472.10">
    <property type="entry name" value="Cyclin-like"/>
    <property type="match status" value="1"/>
</dbReference>